<evidence type="ECO:0000313" key="1">
    <source>
        <dbReference type="EMBL" id="CAD8075721.1"/>
    </source>
</evidence>
<evidence type="ECO:0000313" key="2">
    <source>
        <dbReference type="Proteomes" id="UP000688137"/>
    </source>
</evidence>
<gene>
    <name evidence="1" type="ORF">PPRIM_AZ9-3.1.T0550027</name>
</gene>
<dbReference type="Proteomes" id="UP000688137">
    <property type="component" value="Unassembled WGS sequence"/>
</dbReference>
<dbReference type="AlphaFoldDB" id="A0A8S1MC43"/>
<proteinExistence type="predicted"/>
<reference evidence="1" key="1">
    <citation type="submission" date="2021-01" db="EMBL/GenBank/DDBJ databases">
        <authorList>
            <consortium name="Genoscope - CEA"/>
            <person name="William W."/>
        </authorList>
    </citation>
    <scope>NUCLEOTIDE SEQUENCE</scope>
</reference>
<dbReference type="EMBL" id="CAJJDM010000055">
    <property type="protein sequence ID" value="CAD8075721.1"/>
    <property type="molecule type" value="Genomic_DNA"/>
</dbReference>
<protein>
    <submittedName>
        <fullName evidence="1">Uncharacterized protein</fullName>
    </submittedName>
</protein>
<comment type="caution">
    <text evidence="1">The sequence shown here is derived from an EMBL/GenBank/DDBJ whole genome shotgun (WGS) entry which is preliminary data.</text>
</comment>
<name>A0A8S1MC43_PARPR</name>
<sequence length="80" mass="9543">MQQLKQLQSNEQQMYFKSKLIHNLQNYLLNNQKIKDCKMQSNPQDADLFLKEQQKLKINGLQNKPLHSLVVLYKNQLKKS</sequence>
<keyword evidence="2" id="KW-1185">Reference proteome</keyword>
<dbReference type="OMA" id="QMYFKSK"/>
<organism evidence="1 2">
    <name type="scientific">Paramecium primaurelia</name>
    <dbReference type="NCBI Taxonomy" id="5886"/>
    <lineage>
        <taxon>Eukaryota</taxon>
        <taxon>Sar</taxon>
        <taxon>Alveolata</taxon>
        <taxon>Ciliophora</taxon>
        <taxon>Intramacronucleata</taxon>
        <taxon>Oligohymenophorea</taxon>
        <taxon>Peniculida</taxon>
        <taxon>Parameciidae</taxon>
        <taxon>Paramecium</taxon>
    </lineage>
</organism>
<accession>A0A8S1MC43</accession>